<dbReference type="Proteomes" id="UP001327219">
    <property type="component" value="Chromosome"/>
</dbReference>
<organism evidence="1 2">
    <name type="scientific">Candidatus Bandiella euplotis</name>
    <dbReference type="NCBI Taxonomy" id="1664265"/>
    <lineage>
        <taxon>Bacteria</taxon>
        <taxon>Pseudomonadati</taxon>
        <taxon>Pseudomonadota</taxon>
        <taxon>Alphaproteobacteria</taxon>
        <taxon>Rickettsiales</taxon>
        <taxon>Candidatus Midichloriaceae</taxon>
        <taxon>Candidatus Bandiella</taxon>
    </lineage>
</organism>
<keyword evidence="2" id="KW-1185">Reference proteome</keyword>
<name>A0ABZ0UL14_9RICK</name>
<evidence type="ECO:0000313" key="2">
    <source>
        <dbReference type="Proteomes" id="UP001327219"/>
    </source>
</evidence>
<gene>
    <name evidence="1" type="ORF">Bandiella_00965</name>
</gene>
<protein>
    <submittedName>
        <fullName evidence="1">Mitomycin resistance-like protein</fullName>
    </submittedName>
</protein>
<accession>A0ABZ0UL14</accession>
<evidence type="ECO:0000313" key="1">
    <source>
        <dbReference type="EMBL" id="WPX96835.1"/>
    </source>
</evidence>
<sequence>MSKELLNLKNVGKAMLRDLELLGITSVQQLKTQNPDSLYERIQKITGTKHYPCVWDVFAAIIHEANTGEKLPWWHFSKIRTEC</sequence>
<dbReference type="RefSeq" id="WP_323732534.1">
    <property type="nucleotide sequence ID" value="NZ_CP110820.1"/>
</dbReference>
<dbReference type="EMBL" id="CP110820">
    <property type="protein sequence ID" value="WPX96835.1"/>
    <property type="molecule type" value="Genomic_DNA"/>
</dbReference>
<reference evidence="1 2" key="1">
    <citation type="submission" date="2022-11" db="EMBL/GenBank/DDBJ databases">
        <title>Host association and intracellularity evolved multiple times independently in the Rickettsiales.</title>
        <authorList>
            <person name="Castelli M."/>
            <person name="Nardi T."/>
            <person name="Gammuto L."/>
            <person name="Bellinzona G."/>
            <person name="Sabaneyeva E."/>
            <person name="Potekhin A."/>
            <person name="Serra V."/>
            <person name="Petroni G."/>
            <person name="Sassera D."/>
        </authorList>
    </citation>
    <scope>NUCLEOTIDE SEQUENCE [LARGE SCALE GENOMIC DNA]</scope>
    <source>
        <strain evidence="1 2">NDG2</strain>
    </source>
</reference>
<dbReference type="Gene3D" id="1.10.150.20">
    <property type="entry name" value="5' to 3' exonuclease, C-terminal subdomain"/>
    <property type="match status" value="1"/>
</dbReference>
<dbReference type="InterPro" id="IPR021725">
    <property type="entry name" value="Cdd1"/>
</dbReference>
<proteinExistence type="predicted"/>
<dbReference type="Pfam" id="PF11731">
    <property type="entry name" value="Cdd1"/>
    <property type="match status" value="1"/>
</dbReference>